<keyword evidence="6" id="KW-0808">Transferase</keyword>
<dbReference type="CDD" id="cd21181">
    <property type="entry name" value="Tudor_SETDB1_rpt2"/>
    <property type="match status" value="1"/>
</dbReference>
<keyword evidence="4" id="KW-0678">Repressor</keyword>
<evidence type="ECO:0000259" key="19">
    <source>
        <dbReference type="PROSITE" id="PS50868"/>
    </source>
</evidence>
<feature type="compositionally biased region" description="Low complexity" evidence="16">
    <location>
        <begin position="1166"/>
        <end position="1177"/>
    </location>
</feature>
<dbReference type="Pfam" id="PF00856">
    <property type="entry name" value="SET"/>
    <property type="match status" value="1"/>
</dbReference>
<feature type="region of interest" description="Disordered" evidence="16">
    <location>
        <begin position="478"/>
        <end position="497"/>
    </location>
</feature>
<feature type="compositionally biased region" description="Acidic residues" evidence="16">
    <location>
        <begin position="1501"/>
        <end position="1523"/>
    </location>
</feature>
<dbReference type="Pfam" id="PF18359">
    <property type="entry name" value="Tudor_5"/>
    <property type="match status" value="1"/>
</dbReference>
<dbReference type="InterPro" id="IPR041292">
    <property type="entry name" value="Tudor_4"/>
</dbReference>
<feature type="region of interest" description="Disordered" evidence="16">
    <location>
        <begin position="520"/>
        <end position="612"/>
    </location>
</feature>
<dbReference type="InterPro" id="IPR001739">
    <property type="entry name" value="Methyl_CpG_DNA-bd"/>
</dbReference>
<dbReference type="Gene3D" id="2.170.270.10">
    <property type="entry name" value="SET domain"/>
    <property type="match status" value="1"/>
</dbReference>
<dbReference type="PROSITE" id="PS50867">
    <property type="entry name" value="PRE_SET"/>
    <property type="match status" value="1"/>
</dbReference>
<evidence type="ECO:0000256" key="12">
    <source>
        <dbReference type="ARBA" id="ARBA00023015"/>
    </source>
</evidence>
<evidence type="ECO:0000259" key="18">
    <source>
        <dbReference type="PROSITE" id="PS50867"/>
    </source>
</evidence>
<evidence type="ECO:0000256" key="14">
    <source>
        <dbReference type="ARBA" id="ARBA00023163"/>
    </source>
</evidence>
<keyword evidence="15" id="KW-0539">Nucleus</keyword>
<accession>A0A1I8P1Y1</accession>
<dbReference type="InterPro" id="IPR003616">
    <property type="entry name" value="Post-SET_dom"/>
</dbReference>
<dbReference type="GO" id="GO:0010629">
    <property type="term" value="P:negative regulation of gene expression"/>
    <property type="evidence" value="ECO:0007669"/>
    <property type="project" value="TreeGrafter"/>
</dbReference>
<feature type="compositionally biased region" description="Basic and acidic residues" evidence="16">
    <location>
        <begin position="312"/>
        <end position="321"/>
    </location>
</feature>
<dbReference type="PANTHER" id="PTHR46024">
    <property type="entry name" value="HISTONE-LYSINE N-METHYLTRANSFERASE EGGLESS"/>
    <property type="match status" value="1"/>
</dbReference>
<feature type="compositionally biased region" description="Basic and acidic residues" evidence="16">
    <location>
        <begin position="629"/>
        <end position="638"/>
    </location>
</feature>
<evidence type="ECO:0000256" key="8">
    <source>
        <dbReference type="ARBA" id="ARBA00022723"/>
    </source>
</evidence>
<keyword evidence="5" id="KW-0489">Methyltransferase</keyword>
<feature type="compositionally biased region" description="Acidic residues" evidence="16">
    <location>
        <begin position="639"/>
        <end position="648"/>
    </location>
</feature>
<dbReference type="PANTHER" id="PTHR46024:SF1">
    <property type="entry name" value="HISTONE-LYSINE N-METHYLTRANSFERASE EGGLESS"/>
    <property type="match status" value="1"/>
</dbReference>
<dbReference type="PROSITE" id="PS50868">
    <property type="entry name" value="POST_SET"/>
    <property type="match status" value="1"/>
</dbReference>
<evidence type="ECO:0000256" key="2">
    <source>
        <dbReference type="ARBA" id="ARBA00004286"/>
    </source>
</evidence>
<dbReference type="KEGG" id="scac:106082649"/>
<dbReference type="InterPro" id="IPR007728">
    <property type="entry name" value="Pre-SET_dom"/>
</dbReference>
<dbReference type="CDD" id="cd10517">
    <property type="entry name" value="SET_SETDB1"/>
    <property type="match status" value="1"/>
</dbReference>
<feature type="compositionally biased region" description="Basic and acidic residues" evidence="16">
    <location>
        <begin position="22"/>
        <end position="33"/>
    </location>
</feature>
<feature type="region of interest" description="Disordered" evidence="16">
    <location>
        <begin position="261"/>
        <end position="291"/>
    </location>
</feature>
<dbReference type="Pfam" id="PF18358">
    <property type="entry name" value="Tudor_4"/>
    <property type="match status" value="1"/>
</dbReference>
<keyword evidence="11" id="KW-0156">Chromatin regulator</keyword>
<feature type="compositionally biased region" description="Basic and acidic residues" evidence="16">
    <location>
        <begin position="357"/>
        <end position="366"/>
    </location>
</feature>
<dbReference type="SUPFAM" id="SSF82199">
    <property type="entry name" value="SET domain"/>
    <property type="match status" value="1"/>
</dbReference>
<feature type="compositionally biased region" description="Acidic residues" evidence="16">
    <location>
        <begin position="566"/>
        <end position="576"/>
    </location>
</feature>
<dbReference type="Pfam" id="PF05033">
    <property type="entry name" value="Pre-SET"/>
    <property type="match status" value="1"/>
</dbReference>
<feature type="domain" description="SET" evidence="17">
    <location>
        <begin position="1433"/>
        <end position="1640"/>
    </location>
</feature>
<dbReference type="GO" id="GO:0003677">
    <property type="term" value="F:DNA binding"/>
    <property type="evidence" value="ECO:0007669"/>
    <property type="project" value="InterPro"/>
</dbReference>
<evidence type="ECO:0000259" key="17">
    <source>
        <dbReference type="PROSITE" id="PS50280"/>
    </source>
</evidence>
<evidence type="ECO:0000256" key="16">
    <source>
        <dbReference type="SAM" id="MobiDB-lite"/>
    </source>
</evidence>
<feature type="compositionally biased region" description="Low complexity" evidence="16">
    <location>
        <begin position="1128"/>
        <end position="1141"/>
    </location>
</feature>
<feature type="compositionally biased region" description="Basic and acidic residues" evidence="16">
    <location>
        <begin position="376"/>
        <end position="404"/>
    </location>
</feature>
<keyword evidence="22" id="KW-1185">Reference proteome</keyword>
<dbReference type="SMART" id="SM00317">
    <property type="entry name" value="SET"/>
    <property type="match status" value="1"/>
</dbReference>
<dbReference type="GO" id="GO:0005634">
    <property type="term" value="C:nucleus"/>
    <property type="evidence" value="ECO:0007669"/>
    <property type="project" value="UniProtKB-SubCell"/>
</dbReference>
<evidence type="ECO:0000256" key="7">
    <source>
        <dbReference type="ARBA" id="ARBA00022691"/>
    </source>
</evidence>
<keyword evidence="7" id="KW-0949">S-adenosyl-L-methionine</keyword>
<keyword evidence="8" id="KW-0479">Metal-binding</keyword>
<evidence type="ECO:0000256" key="5">
    <source>
        <dbReference type="ARBA" id="ARBA00022603"/>
    </source>
</evidence>
<dbReference type="EnsemblMetazoa" id="SCAU004069-RA">
    <property type="protein sequence ID" value="SCAU004069-PA"/>
    <property type="gene ID" value="SCAU004069"/>
</dbReference>
<feature type="compositionally biased region" description="Low complexity" evidence="16">
    <location>
        <begin position="263"/>
        <end position="275"/>
    </location>
</feature>
<dbReference type="Proteomes" id="UP000095300">
    <property type="component" value="Unassembled WGS sequence"/>
</dbReference>
<evidence type="ECO:0000256" key="10">
    <source>
        <dbReference type="ARBA" id="ARBA00022833"/>
    </source>
</evidence>
<dbReference type="GO" id="GO:0032259">
    <property type="term" value="P:methylation"/>
    <property type="evidence" value="ECO:0007669"/>
    <property type="project" value="UniProtKB-KW"/>
</dbReference>
<feature type="compositionally biased region" description="Acidic residues" evidence="16">
    <location>
        <begin position="344"/>
        <end position="356"/>
    </location>
</feature>
<dbReference type="SUPFAM" id="SSF54171">
    <property type="entry name" value="DNA-binding domain"/>
    <property type="match status" value="1"/>
</dbReference>
<protein>
    <recommendedName>
        <fullName evidence="23">Histone-lysine N-methyltransferase eggless</fullName>
    </recommendedName>
</protein>
<dbReference type="InterPro" id="IPR001214">
    <property type="entry name" value="SET_dom"/>
</dbReference>
<dbReference type="InterPro" id="IPR051516">
    <property type="entry name" value="SETDB_methyltransferase"/>
</dbReference>
<dbReference type="GO" id="GO:0008270">
    <property type="term" value="F:zinc ion binding"/>
    <property type="evidence" value="ECO:0007669"/>
    <property type="project" value="InterPro"/>
</dbReference>
<comment type="subcellular location">
    <subcellularLocation>
        <location evidence="2">Chromosome</location>
    </subcellularLocation>
    <subcellularLocation>
        <location evidence="1">Nucleus</location>
    </subcellularLocation>
</comment>
<feature type="compositionally biased region" description="Basic and acidic residues" evidence="16">
    <location>
        <begin position="528"/>
        <end position="549"/>
    </location>
</feature>
<evidence type="ECO:0000256" key="9">
    <source>
        <dbReference type="ARBA" id="ARBA00022737"/>
    </source>
</evidence>
<dbReference type="InterPro" id="IPR047232">
    <property type="entry name" value="SETDB1/2-like_MBD"/>
</dbReference>
<dbReference type="VEuPathDB" id="VectorBase:SCAU004069"/>
<keyword evidence="9" id="KW-0677">Repeat</keyword>
<feature type="region of interest" description="Disordered" evidence="16">
    <location>
        <begin position="304"/>
        <end position="409"/>
    </location>
</feature>
<evidence type="ECO:0000313" key="22">
    <source>
        <dbReference type="Proteomes" id="UP000095300"/>
    </source>
</evidence>
<dbReference type="InterPro" id="IPR041291">
    <property type="entry name" value="TUDOR_5"/>
</dbReference>
<proteinExistence type="predicted"/>
<feature type="compositionally biased region" description="Polar residues" evidence="16">
    <location>
        <begin position="599"/>
        <end position="608"/>
    </location>
</feature>
<dbReference type="PROSITE" id="PS50982">
    <property type="entry name" value="MBD"/>
    <property type="match status" value="1"/>
</dbReference>
<feature type="region of interest" description="Disordered" evidence="16">
    <location>
        <begin position="1120"/>
        <end position="1178"/>
    </location>
</feature>
<organism evidence="21 22">
    <name type="scientific">Stomoxys calcitrans</name>
    <name type="common">Stable fly</name>
    <name type="synonym">Conops calcitrans</name>
    <dbReference type="NCBI Taxonomy" id="35570"/>
    <lineage>
        <taxon>Eukaryota</taxon>
        <taxon>Metazoa</taxon>
        <taxon>Ecdysozoa</taxon>
        <taxon>Arthropoda</taxon>
        <taxon>Hexapoda</taxon>
        <taxon>Insecta</taxon>
        <taxon>Pterygota</taxon>
        <taxon>Neoptera</taxon>
        <taxon>Endopterygota</taxon>
        <taxon>Diptera</taxon>
        <taxon>Brachycera</taxon>
        <taxon>Muscomorpha</taxon>
        <taxon>Muscoidea</taxon>
        <taxon>Muscidae</taxon>
        <taxon>Stomoxys</taxon>
    </lineage>
</organism>
<evidence type="ECO:0000256" key="4">
    <source>
        <dbReference type="ARBA" id="ARBA00022491"/>
    </source>
</evidence>
<dbReference type="STRING" id="35570.A0A1I8P1Y1"/>
<feature type="domain" description="MBD" evidence="20">
    <location>
        <begin position="1230"/>
        <end position="1296"/>
    </location>
</feature>
<dbReference type="InterPro" id="IPR046341">
    <property type="entry name" value="SET_dom_sf"/>
</dbReference>
<dbReference type="Gene3D" id="3.30.890.10">
    <property type="entry name" value="Methyl-cpg-binding Protein 2, Chain A"/>
    <property type="match status" value="1"/>
</dbReference>
<feature type="compositionally biased region" description="Polar residues" evidence="16">
    <location>
        <begin position="36"/>
        <end position="59"/>
    </location>
</feature>
<feature type="domain" description="Pre-SET" evidence="18">
    <location>
        <begin position="1358"/>
        <end position="1430"/>
    </location>
</feature>
<dbReference type="GO" id="GO:0046974">
    <property type="term" value="F:histone H3K9 methyltransferase activity"/>
    <property type="evidence" value="ECO:0007669"/>
    <property type="project" value="TreeGrafter"/>
</dbReference>
<sequence length="1665" mass="187957">MSEESKTTEIDVGQSNTPALLEDEKKDAEKMPAEENSPSEIQLAKTGQKSNDTETTAATNDEKAVKTDDVGLRTDISAEAVENIDVNKEDSNLEGTQEAAKSPSLSLDLNIENDFSLSNDNVETPTLDNLLEEENSQTTKSPILEATDMEPKSLDNLENQCLDNLLEEESSQTAKLPILEATDMEAKSPDNVDNSTLDNLLEEESSQTATKSPILEAIDMEATSPILEATDMETKSPLLAPADMAAKSLLLAATDMEAMDVKSSSSEVPEESLNSHVMDITESEDKSKPPEIEIIQREVETLASNTAAEENMDIKDTEEVLKSTPMEENLDSNSLDKCLLGEESNIDDIELDEEKTESEALLKESDLPIEDLPVGKNKDSATLTKERNEESSKNDVATDSKIEEVQNLDTSKTANKEVAMVGVAATEKTVSEVSKSIESTKPIKDIAADGEPSAGDVEIMDTCDSQESTNLVIDETCDTAGTREENESPSIKAAEDDADMVIQEDIVKKTKKTITLDGEIVDTIETDDQSKDEPQVNVDSKTETKTLDEGKDDDVITIEQPHPIIEIDDEDEEDEPTPSTASKSEKNAVQPMEIEEDTSLPTTTTNKENFVEDDLLTVAAEKSLEDIEKEELQKKSEDLSQEEEDDDTTDEVFYNKECINYECPHKHKQYFRVPQFAFSYFKVNKKKFKTQYICAVCYDKALDMYEEYCGLISAKQPLLLENIPSGRQEFVEIIDSSDEEDTSEVSKVLEPTNPSFSKSDLTIIEKELHDTIKSVLERVEIQNQLTWSKTILTERLKRLEKETEFVDTELKSLQRKADKMHEGLYSCPKIKIRQLQPLDLNSGKAMTLDGTQSNDVQSIPPVGEIERPPIQINGTYYAVKNNAIASWVPCKILEQTEGGSLAQKNVKYYRIKFLKSQHTMLKTVPAKYLAYYDPPSVRLPIGTRVIAYFDATSLARGREKINVQSAFYPGIIAEPLKPNNKFRYLIFYDDGYTQYVYHKDVRLVCLVSENVWEDVHPASRDFIQKYLTQYSINRPMVQTQKGQSMNTESNGYWLHARVVDIDCSLVLMQFEGSKSHTEWIYRGSLRLGPVFKEYQKTLQKNSNLPVSRLSRRTEPFIRYTEDEESSSQQQQQHQQQQQQQQNEKSNETNRAVARKTFGRPESMMNSSQPQSQQAPAPTVKHLNNSTIYVEDENKPKGKVVYYTAKRNLPPRKYKPHQCGPSCLYSITHNLSAYSPLSKPLLSGWERFILRQKIKKVVTYRAPCGKILRNMKELHHYLRRTNNVLNVDNFDFSHETSCLAEYVIESAIITKRDISMGQEKMAIPLVNYYDNTLPPECKYSAKVIPTEGVHINTDPEFFAGCDCDDDCSDKSKCSCWQLTLAGAKYGNPNTPPEEVGYQYKRLLEHVPTGIYECNPRCKCKQNCLNRVVQHSLQIKLQVFKTSNRGWGLRCINDVPRGSFVCVYAGHLLTEAKANEGGQDAGDEYFAELDYIEVAEQIKEGYESEVEPPEPEEEEAYLPDQDDDFTPSKSFLTRSKRNSLRTSRLDEDSQERQVINFNPNADMNEDSVRENSIRKLYGKDEACYVMDAKISGNLGRYFNHSCAPNMFVQNVFVDTHDLRFPWVAFFASCNIRAGTELTWNYNYEVGVVPGKVLYCQCGAANCRLRLL</sequence>
<dbReference type="InterPro" id="IPR016177">
    <property type="entry name" value="DNA-bd_dom_sf"/>
</dbReference>
<evidence type="ECO:0000313" key="21">
    <source>
        <dbReference type="EnsemblMetazoa" id="SCAU004069-PA"/>
    </source>
</evidence>
<dbReference type="OrthoDB" id="5792673at2759"/>
<evidence type="ECO:0000256" key="3">
    <source>
        <dbReference type="ARBA" id="ARBA00022454"/>
    </source>
</evidence>
<feature type="compositionally biased region" description="Polar residues" evidence="16">
    <location>
        <begin position="103"/>
        <end position="127"/>
    </location>
</feature>
<evidence type="ECO:0000256" key="13">
    <source>
        <dbReference type="ARBA" id="ARBA00023054"/>
    </source>
</evidence>
<evidence type="ECO:0000256" key="1">
    <source>
        <dbReference type="ARBA" id="ARBA00004123"/>
    </source>
</evidence>
<dbReference type="SMART" id="SM00391">
    <property type="entry name" value="MBD"/>
    <property type="match status" value="1"/>
</dbReference>
<dbReference type="SMART" id="SM00468">
    <property type="entry name" value="PreSET"/>
    <property type="match status" value="1"/>
</dbReference>
<keyword evidence="13" id="KW-0175">Coiled coil</keyword>
<keyword evidence="10" id="KW-0862">Zinc</keyword>
<dbReference type="GO" id="GO:0005694">
    <property type="term" value="C:chromosome"/>
    <property type="evidence" value="ECO:0007669"/>
    <property type="project" value="UniProtKB-SubCell"/>
</dbReference>
<evidence type="ECO:0000256" key="15">
    <source>
        <dbReference type="ARBA" id="ARBA00023242"/>
    </source>
</evidence>
<dbReference type="Gene3D" id="2.30.30.140">
    <property type="match status" value="2"/>
</dbReference>
<keyword evidence="14" id="KW-0804">Transcription</keyword>
<name>A0A1I8P1Y1_STOCA</name>
<evidence type="ECO:0008006" key="23">
    <source>
        <dbReference type="Google" id="ProtNLM"/>
    </source>
</evidence>
<reference evidence="21" key="1">
    <citation type="submission" date="2020-05" db="UniProtKB">
        <authorList>
            <consortium name="EnsemblMetazoa"/>
        </authorList>
    </citation>
    <scope>IDENTIFICATION</scope>
    <source>
        <strain evidence="21">USDA</strain>
    </source>
</reference>
<dbReference type="Pfam" id="PF01429">
    <property type="entry name" value="MBD"/>
    <property type="match status" value="1"/>
</dbReference>
<feature type="domain" description="Post-SET" evidence="19">
    <location>
        <begin position="1649"/>
        <end position="1665"/>
    </location>
</feature>
<dbReference type="GO" id="GO:0070828">
    <property type="term" value="P:heterochromatin organization"/>
    <property type="evidence" value="ECO:0007669"/>
    <property type="project" value="TreeGrafter"/>
</dbReference>
<feature type="region of interest" description="Disordered" evidence="16">
    <location>
        <begin position="1499"/>
        <end position="1528"/>
    </location>
</feature>
<dbReference type="CDD" id="cd20382">
    <property type="entry name" value="Tudor_SETDB1_rpt1"/>
    <property type="match status" value="1"/>
</dbReference>
<feature type="region of interest" description="Disordered" evidence="16">
    <location>
        <begin position="629"/>
        <end position="648"/>
    </location>
</feature>
<gene>
    <name evidence="21" type="primary">106082649</name>
</gene>
<evidence type="ECO:0000256" key="11">
    <source>
        <dbReference type="ARBA" id="ARBA00022853"/>
    </source>
</evidence>
<keyword evidence="12" id="KW-0805">Transcription regulation</keyword>
<feature type="compositionally biased region" description="Basic and acidic residues" evidence="16">
    <location>
        <begin position="60"/>
        <end position="72"/>
    </location>
</feature>
<keyword evidence="3" id="KW-0158">Chromosome</keyword>
<feature type="region of interest" description="Disordered" evidence="16">
    <location>
        <begin position="1"/>
        <end position="152"/>
    </location>
</feature>
<evidence type="ECO:0000259" key="20">
    <source>
        <dbReference type="PROSITE" id="PS50982"/>
    </source>
</evidence>
<feature type="region of interest" description="Disordered" evidence="16">
    <location>
        <begin position="442"/>
        <end position="469"/>
    </location>
</feature>
<dbReference type="CDD" id="cd01395">
    <property type="entry name" value="HMT_MBD"/>
    <property type="match status" value="1"/>
</dbReference>
<dbReference type="PROSITE" id="PS50280">
    <property type="entry name" value="SET"/>
    <property type="match status" value="1"/>
</dbReference>
<evidence type="ECO:0000256" key="6">
    <source>
        <dbReference type="ARBA" id="ARBA00022679"/>
    </source>
</evidence>